<dbReference type="EMBL" id="BMII01000015">
    <property type="protein sequence ID" value="GGB59608.1"/>
    <property type="molecule type" value="Genomic_DNA"/>
</dbReference>
<evidence type="ECO:0000313" key="9">
    <source>
        <dbReference type="EMBL" id="GGB59608.1"/>
    </source>
</evidence>
<reference evidence="10" key="1">
    <citation type="journal article" date="2019" name="Int. J. Syst. Evol. Microbiol.">
        <title>The Global Catalogue of Microorganisms (GCM) 10K type strain sequencing project: providing services to taxonomists for standard genome sequencing and annotation.</title>
        <authorList>
            <consortium name="The Broad Institute Genomics Platform"/>
            <consortium name="The Broad Institute Genome Sequencing Center for Infectious Disease"/>
            <person name="Wu L."/>
            <person name="Ma J."/>
        </authorList>
    </citation>
    <scope>NUCLEOTIDE SEQUENCE [LARGE SCALE GENOMIC DNA]</scope>
    <source>
        <strain evidence="10">CGMCC 1.15339</strain>
    </source>
</reference>
<dbReference type="PANTHER" id="PTHR36838:SF3">
    <property type="entry name" value="TRANSPORTER AUXIN EFFLUX CARRIER EC FAMILY"/>
    <property type="match status" value="1"/>
</dbReference>
<evidence type="ECO:0000256" key="5">
    <source>
        <dbReference type="ARBA" id="ARBA00022692"/>
    </source>
</evidence>
<feature type="transmembrane region" description="Helical" evidence="8">
    <location>
        <begin position="6"/>
        <end position="25"/>
    </location>
</feature>
<feature type="transmembrane region" description="Helical" evidence="8">
    <location>
        <begin position="95"/>
        <end position="118"/>
    </location>
</feature>
<evidence type="ECO:0000256" key="1">
    <source>
        <dbReference type="ARBA" id="ARBA00004651"/>
    </source>
</evidence>
<keyword evidence="3" id="KW-0813">Transport</keyword>
<feature type="transmembrane region" description="Helical" evidence="8">
    <location>
        <begin position="195"/>
        <end position="216"/>
    </location>
</feature>
<protein>
    <submittedName>
        <fullName evidence="9">Malonate transporter</fullName>
    </submittedName>
</protein>
<evidence type="ECO:0000256" key="8">
    <source>
        <dbReference type="SAM" id="Phobius"/>
    </source>
</evidence>
<keyword evidence="10" id="KW-1185">Reference proteome</keyword>
<keyword evidence="5 8" id="KW-0812">Transmembrane</keyword>
<dbReference type="Gene3D" id="1.20.1530.20">
    <property type="match status" value="1"/>
</dbReference>
<evidence type="ECO:0000256" key="6">
    <source>
        <dbReference type="ARBA" id="ARBA00022989"/>
    </source>
</evidence>
<comment type="subcellular location">
    <subcellularLocation>
        <location evidence="1">Cell membrane</location>
        <topology evidence="1">Multi-pass membrane protein</topology>
    </subcellularLocation>
</comment>
<dbReference type="InterPro" id="IPR038770">
    <property type="entry name" value="Na+/solute_symporter_sf"/>
</dbReference>
<evidence type="ECO:0000256" key="4">
    <source>
        <dbReference type="ARBA" id="ARBA00022475"/>
    </source>
</evidence>
<feature type="transmembrane region" description="Helical" evidence="8">
    <location>
        <begin position="223"/>
        <end position="245"/>
    </location>
</feature>
<accession>A0ABQ1J7C2</accession>
<keyword evidence="4" id="KW-1003">Cell membrane</keyword>
<dbReference type="PANTHER" id="PTHR36838">
    <property type="entry name" value="AUXIN EFFLUX CARRIER FAMILY PROTEIN"/>
    <property type="match status" value="1"/>
</dbReference>
<comment type="caution">
    <text evidence="9">The sequence shown here is derived from an EMBL/GenBank/DDBJ whole genome shotgun (WGS) entry which is preliminary data.</text>
</comment>
<organism evidence="9 10">
    <name type="scientific">Shewanella inventionis</name>
    <dbReference type="NCBI Taxonomy" id="1738770"/>
    <lineage>
        <taxon>Bacteria</taxon>
        <taxon>Pseudomonadati</taxon>
        <taxon>Pseudomonadota</taxon>
        <taxon>Gammaproteobacteria</taxon>
        <taxon>Alteromonadales</taxon>
        <taxon>Shewanellaceae</taxon>
        <taxon>Shewanella</taxon>
    </lineage>
</organism>
<evidence type="ECO:0000256" key="3">
    <source>
        <dbReference type="ARBA" id="ARBA00022448"/>
    </source>
</evidence>
<keyword evidence="7 8" id="KW-0472">Membrane</keyword>
<keyword evidence="6 8" id="KW-1133">Transmembrane helix</keyword>
<evidence type="ECO:0000313" key="10">
    <source>
        <dbReference type="Proteomes" id="UP000617555"/>
    </source>
</evidence>
<feature type="transmembrane region" description="Helical" evidence="8">
    <location>
        <begin position="160"/>
        <end position="183"/>
    </location>
</feature>
<dbReference type="Proteomes" id="UP000617555">
    <property type="component" value="Unassembled WGS sequence"/>
</dbReference>
<feature type="transmembrane region" description="Helical" evidence="8">
    <location>
        <begin position="63"/>
        <end position="83"/>
    </location>
</feature>
<feature type="transmembrane region" description="Helical" evidence="8">
    <location>
        <begin position="257"/>
        <end position="275"/>
    </location>
</feature>
<evidence type="ECO:0000256" key="7">
    <source>
        <dbReference type="ARBA" id="ARBA00023136"/>
    </source>
</evidence>
<evidence type="ECO:0000256" key="2">
    <source>
        <dbReference type="ARBA" id="ARBA00010145"/>
    </source>
</evidence>
<proteinExistence type="inferred from homology"/>
<sequence>MAIANIIFPIMFIVTLGYGLTRAGFFNKDHIAGLSKFTFYVSIPAFLFINMLAAPFAQSIDPYLLLAFYIPVILVFVIGYQINRHFGANTHRTSDASAVFGLGCSYSNTVIVGLPVISAALGKAMIGSIFMIITFHSAVLFALTFLLASRAQQHGFSWRNFARSMVLNPVVLSITLGIIANGLNINLGQQLNDGLSLLATPALACALFVLGANLSFYRIGENWRFALVASMLKILILPALVYLMADKVFGFTLQNTVMLVLLSASPLGVNAYLIATEIKQYQSTLGSTVVLSTLLSVLSYSLWLTWLI</sequence>
<dbReference type="InterPro" id="IPR004776">
    <property type="entry name" value="Mem_transp_PIN-like"/>
</dbReference>
<gene>
    <name evidence="9" type="ORF">GCM10011607_20370</name>
</gene>
<feature type="transmembrane region" description="Helical" evidence="8">
    <location>
        <begin position="124"/>
        <end position="148"/>
    </location>
</feature>
<feature type="transmembrane region" description="Helical" evidence="8">
    <location>
        <begin position="287"/>
        <end position="306"/>
    </location>
</feature>
<dbReference type="RefSeq" id="WP_188739243.1">
    <property type="nucleotide sequence ID" value="NZ_BMII01000015.1"/>
</dbReference>
<name>A0ABQ1J7C2_9GAMM</name>
<comment type="similarity">
    <text evidence="2">Belongs to the auxin efflux carrier (TC 2.A.69) family.</text>
</comment>
<feature type="transmembrane region" description="Helical" evidence="8">
    <location>
        <begin position="37"/>
        <end position="57"/>
    </location>
</feature>
<dbReference type="Pfam" id="PF03547">
    <property type="entry name" value="Mem_trans"/>
    <property type="match status" value="1"/>
</dbReference>